<dbReference type="GO" id="GO:0003723">
    <property type="term" value="F:RNA binding"/>
    <property type="evidence" value="ECO:0007669"/>
    <property type="project" value="UniProtKB-KW"/>
</dbReference>
<dbReference type="CDD" id="cd00165">
    <property type="entry name" value="S4"/>
    <property type="match status" value="1"/>
</dbReference>
<evidence type="ECO:0000259" key="6">
    <source>
        <dbReference type="SMART" id="SM00363"/>
    </source>
</evidence>
<dbReference type="AlphaFoldDB" id="A0A2J9PPT9"/>
<dbReference type="FunFam" id="3.30.70.1560:FF:000001">
    <property type="entry name" value="Pseudouridine synthase"/>
    <property type="match status" value="1"/>
</dbReference>
<accession>A0A2J9PPT9</accession>
<feature type="domain" description="RNA-binding S4" evidence="6">
    <location>
        <begin position="11"/>
        <end position="69"/>
    </location>
</feature>
<dbReference type="Gene3D" id="3.30.70.1560">
    <property type="entry name" value="Alpha-L RNA-binding motif"/>
    <property type="match status" value="1"/>
</dbReference>
<evidence type="ECO:0000256" key="3">
    <source>
        <dbReference type="ARBA" id="ARBA00023235"/>
    </source>
</evidence>
<dbReference type="NCBIfam" id="TIGR00093">
    <property type="entry name" value="pseudouridine synthase"/>
    <property type="match status" value="1"/>
</dbReference>
<dbReference type="InterPro" id="IPR050343">
    <property type="entry name" value="RsuA_PseudoU_synthase"/>
</dbReference>
<dbReference type="PROSITE" id="PS01149">
    <property type="entry name" value="PSI_RSU"/>
    <property type="match status" value="1"/>
</dbReference>
<dbReference type="PROSITE" id="PS50889">
    <property type="entry name" value="S4"/>
    <property type="match status" value="1"/>
</dbReference>
<evidence type="ECO:0000256" key="1">
    <source>
        <dbReference type="ARBA" id="ARBA00008348"/>
    </source>
</evidence>
<comment type="caution">
    <text evidence="7">The sequence shown here is derived from an EMBL/GenBank/DDBJ whole genome shotgun (WGS) entry which is preliminary data.</text>
</comment>
<dbReference type="RefSeq" id="WP_083069573.1">
    <property type="nucleotide sequence ID" value="NZ_JALXKY010000002.1"/>
</dbReference>
<dbReference type="InterPro" id="IPR042092">
    <property type="entry name" value="PsdUridine_s_RsuA/RluB/E/F_cat"/>
</dbReference>
<dbReference type="GO" id="GO:0120159">
    <property type="term" value="F:rRNA pseudouridine synthase activity"/>
    <property type="evidence" value="ECO:0007669"/>
    <property type="project" value="UniProtKB-ARBA"/>
</dbReference>
<dbReference type="Pfam" id="PF01479">
    <property type="entry name" value="S4"/>
    <property type="match status" value="1"/>
</dbReference>
<dbReference type="InterPro" id="IPR006145">
    <property type="entry name" value="PsdUridine_synth_RsuA/RluA"/>
</dbReference>
<dbReference type="Proteomes" id="UP000192813">
    <property type="component" value="Unassembled WGS sequence"/>
</dbReference>
<dbReference type="PANTHER" id="PTHR47683">
    <property type="entry name" value="PSEUDOURIDINE SYNTHASE FAMILY PROTEIN-RELATED"/>
    <property type="match status" value="1"/>
</dbReference>
<dbReference type="Pfam" id="PF00849">
    <property type="entry name" value="PseudoU_synth_2"/>
    <property type="match status" value="1"/>
</dbReference>
<gene>
    <name evidence="7" type="ORF">A6J77_007450</name>
</gene>
<evidence type="ECO:0000256" key="4">
    <source>
        <dbReference type="PROSITE-ProRule" id="PRU00182"/>
    </source>
</evidence>
<dbReference type="GO" id="GO:0000455">
    <property type="term" value="P:enzyme-directed rRNA pseudouridine synthesis"/>
    <property type="evidence" value="ECO:0007669"/>
    <property type="project" value="UniProtKB-ARBA"/>
</dbReference>
<dbReference type="Gene3D" id="3.10.290.10">
    <property type="entry name" value="RNA-binding S4 domain"/>
    <property type="match status" value="1"/>
</dbReference>
<protein>
    <recommendedName>
        <fullName evidence="5">Pseudouridine synthase</fullName>
        <ecNumber evidence="5">5.4.99.-</ecNumber>
    </recommendedName>
</protein>
<dbReference type="InterPro" id="IPR000748">
    <property type="entry name" value="PsdUridine_synth_RsuA/RluB/E/F"/>
</dbReference>
<dbReference type="InterPro" id="IPR020094">
    <property type="entry name" value="TruA/RsuA/RluB/E/F_N"/>
</dbReference>
<dbReference type="SUPFAM" id="SSF55174">
    <property type="entry name" value="Alpha-L RNA-binding motif"/>
    <property type="match status" value="1"/>
</dbReference>
<dbReference type="GO" id="GO:0005829">
    <property type="term" value="C:cytosol"/>
    <property type="evidence" value="ECO:0007669"/>
    <property type="project" value="UniProtKB-ARBA"/>
</dbReference>
<reference evidence="8" key="1">
    <citation type="submission" date="2017-12" db="EMBL/GenBank/DDBJ databases">
        <title>FDA dAtabase for Regulatory Grade micrObial Sequences (FDA-ARGOS): Supporting development and validation of Infectious Disease Dx tests.</title>
        <authorList>
            <person name="Hoffmann M."/>
            <person name="Allard M."/>
            <person name="Evans P."/>
            <person name="Brown E."/>
            <person name="Tallon L."/>
            <person name="Sadzewicz L."/>
            <person name="Sengamalay N."/>
            <person name="Ott S."/>
            <person name="Godinez A."/>
            <person name="Nagaraj S."/>
            <person name="Vavikolanu K."/>
            <person name="Aluvathingal J."/>
            <person name="Nadendla S."/>
            <person name="Sichtig H."/>
        </authorList>
    </citation>
    <scope>NUCLEOTIDE SEQUENCE [LARGE SCALE GENOMIC DNA]</scope>
    <source>
        <strain evidence="8">FDAARGOS_249</strain>
    </source>
</reference>
<dbReference type="PANTHER" id="PTHR47683:SF4">
    <property type="entry name" value="PSEUDOURIDINE SYNTHASE"/>
    <property type="match status" value="1"/>
</dbReference>
<name>A0A2J9PPT9_9LACT</name>
<dbReference type="CDD" id="cd02553">
    <property type="entry name" value="PseudoU_synth_RsuA"/>
    <property type="match status" value="1"/>
</dbReference>
<dbReference type="InterPro" id="IPR020103">
    <property type="entry name" value="PsdUridine_synth_cat_dom_sf"/>
</dbReference>
<sequence length="258" mass="29098">MTNKKAGKNTQRLDKFVSSMTPYSRSDVKTLIKKSAIYVNGSVAKKPNHPVNVTEDKVEVDGQVIVYEPYVYIMMHKPDGVISATEDNRWETVIDLLPEDLVLTYQPFPVGRLDKDTTGLLLITNDGQFNHALMAPKKHVEKEYAVLVDGLLSDKHIDQFEKGLDIGQGEKTKPAQLFIDQVDEEAGQSIARVVIAEGKYHQVKRMFHAVDCEVVQLHRQRIGQLILPDALTEGEFVQVDYQDLYDAIFEGKALNITE</sequence>
<dbReference type="InterPro" id="IPR002942">
    <property type="entry name" value="S4_RNA-bd"/>
</dbReference>
<proteinExistence type="inferred from homology"/>
<evidence type="ECO:0000313" key="7">
    <source>
        <dbReference type="EMBL" id="PNL92071.1"/>
    </source>
</evidence>
<dbReference type="SMART" id="SM00363">
    <property type="entry name" value="S4"/>
    <property type="match status" value="1"/>
</dbReference>
<dbReference type="InterPro" id="IPR036986">
    <property type="entry name" value="S4_RNA-bd_sf"/>
</dbReference>
<evidence type="ECO:0000256" key="2">
    <source>
        <dbReference type="ARBA" id="ARBA00022884"/>
    </source>
</evidence>
<dbReference type="InterPro" id="IPR018496">
    <property type="entry name" value="PsdUridine_synth_RsuA/RluB_CS"/>
</dbReference>
<evidence type="ECO:0000313" key="8">
    <source>
        <dbReference type="Proteomes" id="UP000192813"/>
    </source>
</evidence>
<dbReference type="SUPFAM" id="SSF55120">
    <property type="entry name" value="Pseudouridine synthase"/>
    <property type="match status" value="1"/>
</dbReference>
<comment type="similarity">
    <text evidence="1 5">Belongs to the pseudouridine synthase RsuA family.</text>
</comment>
<keyword evidence="2 4" id="KW-0694">RNA-binding</keyword>
<keyword evidence="3 5" id="KW-0413">Isomerase</keyword>
<organism evidence="7 8">
    <name type="scientific">Aerococcus viridans</name>
    <dbReference type="NCBI Taxonomy" id="1377"/>
    <lineage>
        <taxon>Bacteria</taxon>
        <taxon>Bacillati</taxon>
        <taxon>Bacillota</taxon>
        <taxon>Bacilli</taxon>
        <taxon>Lactobacillales</taxon>
        <taxon>Aerococcaceae</taxon>
        <taxon>Aerococcus</taxon>
    </lineage>
</organism>
<dbReference type="Gene3D" id="3.30.70.580">
    <property type="entry name" value="Pseudouridine synthase I, catalytic domain, N-terminal subdomain"/>
    <property type="match status" value="1"/>
</dbReference>
<dbReference type="EC" id="5.4.99.-" evidence="5"/>
<evidence type="ECO:0000256" key="5">
    <source>
        <dbReference type="RuleBase" id="RU003887"/>
    </source>
</evidence>
<dbReference type="EMBL" id="NBTM02000001">
    <property type="protein sequence ID" value="PNL92071.1"/>
    <property type="molecule type" value="Genomic_DNA"/>
</dbReference>